<dbReference type="EMBL" id="KB707592">
    <property type="protein sequence ID" value="EMR61520.1"/>
    <property type="molecule type" value="Genomic_DNA"/>
</dbReference>
<evidence type="ECO:0000313" key="4">
    <source>
        <dbReference type="Proteomes" id="UP000012174"/>
    </source>
</evidence>
<dbReference type="OMA" id="EVACICW"/>
<keyword evidence="2" id="KW-1133">Transmembrane helix</keyword>
<dbReference type="Proteomes" id="UP000012174">
    <property type="component" value="Unassembled WGS sequence"/>
</dbReference>
<evidence type="ECO:0000313" key="3">
    <source>
        <dbReference type="EMBL" id="EMR61520.1"/>
    </source>
</evidence>
<feature type="region of interest" description="Disordered" evidence="1">
    <location>
        <begin position="266"/>
        <end position="314"/>
    </location>
</feature>
<dbReference type="STRING" id="1287681.M7T4F8"/>
<protein>
    <submittedName>
        <fullName evidence="3">Putative pheromone receptor 2 protein</fullName>
    </submittedName>
</protein>
<feature type="transmembrane region" description="Helical" evidence="2">
    <location>
        <begin position="120"/>
        <end position="140"/>
    </location>
</feature>
<dbReference type="Pfam" id="PF02116">
    <property type="entry name" value="STE2"/>
    <property type="match status" value="1"/>
</dbReference>
<dbReference type="AlphaFoldDB" id="M7T4F8"/>
<dbReference type="PRINTS" id="PR00250">
    <property type="entry name" value="GPCRSTE2"/>
</dbReference>
<dbReference type="GO" id="GO:0038038">
    <property type="term" value="C:G protein-coupled receptor homodimeric complex"/>
    <property type="evidence" value="ECO:0007669"/>
    <property type="project" value="TreeGrafter"/>
</dbReference>
<evidence type="ECO:0000256" key="1">
    <source>
        <dbReference type="SAM" id="MobiDB-lite"/>
    </source>
</evidence>
<dbReference type="GO" id="GO:0000750">
    <property type="term" value="P:pheromone-dependent signal transduction involved in conjugation with cellular fusion"/>
    <property type="evidence" value="ECO:0007669"/>
    <property type="project" value="TreeGrafter"/>
</dbReference>
<name>M7T4F8_EUTLA</name>
<keyword evidence="2" id="KW-0472">Membrane</keyword>
<feature type="transmembrane region" description="Helical" evidence="2">
    <location>
        <begin position="193"/>
        <end position="213"/>
    </location>
</feature>
<dbReference type="eggNOG" id="ENOG502QTV4">
    <property type="taxonomic scope" value="Eukaryota"/>
</dbReference>
<dbReference type="PANTHER" id="PTHR28009">
    <property type="entry name" value="PHEROMONE ALPHA FACTOR RECEPTOR"/>
    <property type="match status" value="1"/>
</dbReference>
<dbReference type="OrthoDB" id="5402633at2759"/>
<dbReference type="InterPro" id="IPR000366">
    <property type="entry name" value="GPCR_STE2"/>
</dbReference>
<dbReference type="Gene3D" id="1.10.287.920">
    <property type="entry name" value="Pheromone alpha factor receptor"/>
    <property type="match status" value="1"/>
</dbReference>
<dbReference type="HOGENOM" id="CLU_035056_0_0_1"/>
<sequence length="314" mass="33876">MDFDPRNQTFSISGRDGNASIPILMSTIEAQRVRLANIAINYGCQLGLTLMSLIVVLLLLPPSRMRRPLHLVQISALVVAVGRLCLLVLYFPGPLTGYYVAWTHDAGILNPSDYAASTTANALGVVQFALVEAALVMQAWAMIRTWPRAWQLPLLVFSGLLATATVAIKGVWAVQHTRILLRGRTLPVPLTKAGEAAVALGAVSIFWFCGIFFAHLTLHLICLFAGLDIAAGIGDTRVLPFDAGSWVQTLTAAGLPLIGLVAQHRGSNSRKQQQHGNTTPSSREVDKVEKKIKDKEDTEAVDETMAGSESSLKA</sequence>
<reference evidence="4" key="1">
    <citation type="journal article" date="2013" name="Genome Announc.">
        <title>Draft genome sequence of the grapevine dieback fungus Eutypa lata UCR-EL1.</title>
        <authorList>
            <person name="Blanco-Ulate B."/>
            <person name="Rolshausen P.E."/>
            <person name="Cantu D."/>
        </authorList>
    </citation>
    <scope>NUCLEOTIDE SEQUENCE [LARGE SCALE GENOMIC DNA]</scope>
    <source>
        <strain evidence="4">UCR-EL1</strain>
    </source>
</reference>
<feature type="transmembrane region" description="Helical" evidence="2">
    <location>
        <begin position="71"/>
        <end position="91"/>
    </location>
</feature>
<keyword evidence="4" id="KW-1185">Reference proteome</keyword>
<accession>M7T4F8</accession>
<evidence type="ECO:0000256" key="2">
    <source>
        <dbReference type="SAM" id="Phobius"/>
    </source>
</evidence>
<gene>
    <name evidence="3" type="ORF">UCREL1_11547</name>
</gene>
<keyword evidence="2" id="KW-0812">Transmembrane</keyword>
<feature type="transmembrane region" description="Helical" evidence="2">
    <location>
        <begin position="152"/>
        <end position="173"/>
    </location>
</feature>
<dbReference type="InterPro" id="IPR027458">
    <property type="entry name" value="STE2_TM1-TM2_sf"/>
</dbReference>
<dbReference type="PANTHER" id="PTHR28009:SF1">
    <property type="entry name" value="PHEROMONE ALPHA FACTOR RECEPTOR"/>
    <property type="match status" value="1"/>
</dbReference>
<dbReference type="GO" id="GO:0004932">
    <property type="term" value="F:mating-type factor pheromone receptor activity"/>
    <property type="evidence" value="ECO:0007669"/>
    <property type="project" value="InterPro"/>
</dbReference>
<feature type="compositionally biased region" description="Polar residues" evidence="1">
    <location>
        <begin position="266"/>
        <end position="282"/>
    </location>
</feature>
<keyword evidence="3" id="KW-0675">Receptor</keyword>
<feature type="compositionally biased region" description="Basic and acidic residues" evidence="1">
    <location>
        <begin position="283"/>
        <end position="298"/>
    </location>
</feature>
<proteinExistence type="predicted"/>
<organism evidence="3 4">
    <name type="scientific">Eutypa lata (strain UCR-EL1)</name>
    <name type="common">Grapevine dieback disease fungus</name>
    <name type="synonym">Eutypa armeniacae</name>
    <dbReference type="NCBI Taxonomy" id="1287681"/>
    <lineage>
        <taxon>Eukaryota</taxon>
        <taxon>Fungi</taxon>
        <taxon>Dikarya</taxon>
        <taxon>Ascomycota</taxon>
        <taxon>Pezizomycotina</taxon>
        <taxon>Sordariomycetes</taxon>
        <taxon>Xylariomycetidae</taxon>
        <taxon>Xylariales</taxon>
        <taxon>Diatrypaceae</taxon>
        <taxon>Eutypa</taxon>
    </lineage>
</organism>
<feature type="transmembrane region" description="Helical" evidence="2">
    <location>
        <begin position="39"/>
        <end position="59"/>
    </location>
</feature>
<dbReference type="KEGG" id="ela:UCREL1_11547"/>